<gene>
    <name evidence="13 15" type="primary">flhB</name>
    <name evidence="15" type="ORF">GAO09_18890</name>
</gene>
<keyword evidence="16" id="KW-1185">Reference proteome</keyword>
<dbReference type="SUPFAM" id="SSF160544">
    <property type="entry name" value="EscU C-terminal domain-like"/>
    <property type="match status" value="1"/>
</dbReference>
<name>A0A6A8ABI9_9HYPH</name>
<evidence type="ECO:0000256" key="10">
    <source>
        <dbReference type="ARBA" id="ARBA00023136"/>
    </source>
</evidence>
<feature type="transmembrane region" description="Helical" evidence="13">
    <location>
        <begin position="151"/>
        <end position="173"/>
    </location>
</feature>
<dbReference type="InterPro" id="IPR006135">
    <property type="entry name" value="T3SS_substrate_exporter"/>
</dbReference>
<evidence type="ECO:0000256" key="14">
    <source>
        <dbReference type="SAM" id="MobiDB-lite"/>
    </source>
</evidence>
<keyword evidence="15" id="KW-0969">Cilium</keyword>
<evidence type="ECO:0000256" key="8">
    <source>
        <dbReference type="ARBA" id="ARBA00022927"/>
    </source>
</evidence>
<evidence type="ECO:0000256" key="5">
    <source>
        <dbReference type="ARBA" id="ARBA00022475"/>
    </source>
</evidence>
<keyword evidence="6 13" id="KW-0812">Transmembrane</keyword>
<dbReference type="RefSeq" id="WP_324185685.1">
    <property type="nucleotide sequence ID" value="NZ_JAYKOO010000013.1"/>
</dbReference>
<evidence type="ECO:0000256" key="4">
    <source>
        <dbReference type="ARBA" id="ARBA00022448"/>
    </source>
</evidence>
<keyword evidence="10 13" id="KW-0472">Membrane</keyword>
<dbReference type="NCBIfam" id="TIGR00328">
    <property type="entry name" value="flhB"/>
    <property type="match status" value="1"/>
</dbReference>
<evidence type="ECO:0000256" key="6">
    <source>
        <dbReference type="ARBA" id="ARBA00022692"/>
    </source>
</evidence>
<keyword evidence="7 13" id="KW-1005">Bacterial flagellum biogenesis</keyword>
<keyword evidence="8 13" id="KW-0653">Protein transport</keyword>
<keyword evidence="15" id="KW-0966">Cell projection</keyword>
<feature type="transmembrane region" description="Helical" evidence="13">
    <location>
        <begin position="33"/>
        <end position="57"/>
    </location>
</feature>
<evidence type="ECO:0000313" key="15">
    <source>
        <dbReference type="EMBL" id="MQY48109.1"/>
    </source>
</evidence>
<dbReference type="InterPro" id="IPR029025">
    <property type="entry name" value="T3SS_substrate_exporter_C"/>
</dbReference>
<evidence type="ECO:0000256" key="11">
    <source>
        <dbReference type="ARBA" id="ARBA00023225"/>
    </source>
</evidence>
<evidence type="ECO:0000256" key="13">
    <source>
        <dbReference type="RuleBase" id="RU364091"/>
    </source>
</evidence>
<dbReference type="PRINTS" id="PR00950">
    <property type="entry name" value="TYPE3IMSPROT"/>
</dbReference>
<reference evidence="15 16" key="1">
    <citation type="submission" date="2019-11" db="EMBL/GenBank/DDBJ databases">
        <title>Genome analysis of Rhizobacterium cereale a novel genus and species isolated from maize roots in North Spain.</title>
        <authorList>
            <person name="Menendez E."/>
            <person name="Flores-Felix J.D."/>
            <person name="Ramirez-Bahena M.-H."/>
            <person name="Igual J.M."/>
            <person name="Garcia-Fraile P."/>
            <person name="Peix A."/>
            <person name="Velazquez E."/>
        </authorList>
    </citation>
    <scope>NUCLEOTIDE SEQUENCE [LARGE SCALE GENOMIC DNA]</scope>
    <source>
        <strain evidence="15 16">RZME27</strain>
    </source>
</reference>
<dbReference type="Gene3D" id="6.10.250.2080">
    <property type="match status" value="1"/>
</dbReference>
<dbReference type="Proteomes" id="UP000435138">
    <property type="component" value="Unassembled WGS sequence"/>
</dbReference>
<keyword evidence="5 13" id="KW-1003">Cell membrane</keyword>
<feature type="transmembrane region" description="Helical" evidence="13">
    <location>
        <begin position="91"/>
        <end position="111"/>
    </location>
</feature>
<evidence type="ECO:0000256" key="1">
    <source>
        <dbReference type="ARBA" id="ARBA00004651"/>
    </source>
</evidence>
<dbReference type="GO" id="GO:0044780">
    <property type="term" value="P:bacterial-type flagellum assembly"/>
    <property type="evidence" value="ECO:0007669"/>
    <property type="project" value="InterPro"/>
</dbReference>
<comment type="subcellular location">
    <subcellularLocation>
        <location evidence="1">Cell membrane</location>
        <topology evidence="1">Multi-pass membrane protein</topology>
    </subcellularLocation>
</comment>
<evidence type="ECO:0000256" key="2">
    <source>
        <dbReference type="ARBA" id="ARBA00010690"/>
    </source>
</evidence>
<dbReference type="PANTHER" id="PTHR30531">
    <property type="entry name" value="FLAGELLAR BIOSYNTHETIC PROTEIN FLHB"/>
    <property type="match status" value="1"/>
</dbReference>
<sequence>MSDEDKDSKTEDPTAKKMSDAAEKGNVAMSREITLFASSMAFYIYLVFFLPGAIASLSERLKDIFEQPDQWPLENATDVVSIGSRIGWDMAGFLAPAMILMVVFGLASSFAQNLPSFVAERIRPQASRVSLAKGLGRIYSVAGLVEFGKSIFKLLVVSVIFYFVLYGDFMSSLDIMFSDPANILVKLEKTTRKMMVIVLLATATLAIVDYFWTKHQWFSNLKMSKQEIKDEHKQSQGDPMVKARQRSVMRSRARQRMIQNIPRATLVITNPTHYAIALRYVREENDAPVIVGKGQDLVALRIRQIAEENNIPVFEDPPLARSMFAQVSADSVIPPAFYKAVAELIHRVYAARTPKQRTRQPQ</sequence>
<comment type="similarity">
    <text evidence="2 13">Belongs to the type III secretion exporter family.</text>
</comment>
<dbReference type="Gene3D" id="3.40.1690.10">
    <property type="entry name" value="secretion proteins EscU"/>
    <property type="match status" value="1"/>
</dbReference>
<dbReference type="GO" id="GO:0009306">
    <property type="term" value="P:protein secretion"/>
    <property type="evidence" value="ECO:0007669"/>
    <property type="project" value="InterPro"/>
</dbReference>
<keyword evidence="9 13" id="KW-1133">Transmembrane helix</keyword>
<feature type="region of interest" description="Disordered" evidence="14">
    <location>
        <begin position="1"/>
        <end position="21"/>
    </location>
</feature>
<protein>
    <recommendedName>
        <fullName evidence="3 13">Flagellar biosynthetic protein FlhB</fullName>
    </recommendedName>
</protein>
<keyword evidence="4 13" id="KW-0813">Transport</keyword>
<evidence type="ECO:0000256" key="12">
    <source>
        <dbReference type="ARBA" id="ARBA00025078"/>
    </source>
</evidence>
<dbReference type="AlphaFoldDB" id="A0A6A8ABI9"/>
<feature type="transmembrane region" description="Helical" evidence="13">
    <location>
        <begin position="194"/>
        <end position="212"/>
    </location>
</feature>
<evidence type="ECO:0000256" key="7">
    <source>
        <dbReference type="ARBA" id="ARBA00022795"/>
    </source>
</evidence>
<accession>A0A6A8ABI9</accession>
<dbReference type="EMBL" id="WIXI01000047">
    <property type="protein sequence ID" value="MQY48109.1"/>
    <property type="molecule type" value="Genomic_DNA"/>
</dbReference>
<dbReference type="PANTHER" id="PTHR30531:SF12">
    <property type="entry name" value="FLAGELLAR BIOSYNTHETIC PROTEIN FLHB"/>
    <property type="match status" value="1"/>
</dbReference>
<proteinExistence type="inferred from homology"/>
<comment type="function">
    <text evidence="12 13">Required for formation of the rod structure in the basal body of the flagellar apparatus. Together with FliI and FliH, may constitute the export apparatus of flagellin.</text>
</comment>
<keyword evidence="11 13" id="KW-1006">Bacterial flagellum protein export</keyword>
<dbReference type="Pfam" id="PF01312">
    <property type="entry name" value="Bac_export_2"/>
    <property type="match status" value="1"/>
</dbReference>
<evidence type="ECO:0000256" key="3">
    <source>
        <dbReference type="ARBA" id="ARBA00021622"/>
    </source>
</evidence>
<keyword evidence="15" id="KW-0282">Flagellum</keyword>
<dbReference type="InterPro" id="IPR006136">
    <property type="entry name" value="FlhB"/>
</dbReference>
<comment type="caution">
    <text evidence="15">The sequence shown here is derived from an EMBL/GenBank/DDBJ whole genome shotgun (WGS) entry which is preliminary data.</text>
</comment>
<evidence type="ECO:0000313" key="16">
    <source>
        <dbReference type="Proteomes" id="UP000435138"/>
    </source>
</evidence>
<organism evidence="15 16">
    <name type="scientific">Endobacterium cereale</name>
    <dbReference type="NCBI Taxonomy" id="2663029"/>
    <lineage>
        <taxon>Bacteria</taxon>
        <taxon>Pseudomonadati</taxon>
        <taxon>Pseudomonadota</taxon>
        <taxon>Alphaproteobacteria</taxon>
        <taxon>Hyphomicrobiales</taxon>
        <taxon>Rhizobiaceae</taxon>
        <taxon>Endobacterium</taxon>
    </lineage>
</organism>
<dbReference type="FunFam" id="3.40.1690.10:FF:000001">
    <property type="entry name" value="Flagellar biosynthetic protein FlhB"/>
    <property type="match status" value="1"/>
</dbReference>
<evidence type="ECO:0000256" key="9">
    <source>
        <dbReference type="ARBA" id="ARBA00022989"/>
    </source>
</evidence>
<dbReference type="GO" id="GO:0005886">
    <property type="term" value="C:plasma membrane"/>
    <property type="evidence" value="ECO:0007669"/>
    <property type="project" value="UniProtKB-SubCell"/>
</dbReference>